<evidence type="ECO:0000256" key="1">
    <source>
        <dbReference type="SAM" id="MobiDB-lite"/>
    </source>
</evidence>
<name>A0A8T0EZC9_ARGBR</name>
<reference evidence="2" key="2">
    <citation type="submission" date="2020-06" db="EMBL/GenBank/DDBJ databases">
        <authorList>
            <person name="Sheffer M."/>
        </authorList>
    </citation>
    <scope>NUCLEOTIDE SEQUENCE</scope>
</reference>
<comment type="caution">
    <text evidence="2">The sequence shown here is derived from an EMBL/GenBank/DDBJ whole genome shotgun (WGS) entry which is preliminary data.</text>
</comment>
<evidence type="ECO:0000313" key="2">
    <source>
        <dbReference type="EMBL" id="KAF8784214.1"/>
    </source>
</evidence>
<feature type="compositionally biased region" description="Basic residues" evidence="1">
    <location>
        <begin position="1"/>
        <end position="14"/>
    </location>
</feature>
<gene>
    <name evidence="2" type="ORF">HNY73_011558</name>
</gene>
<feature type="region of interest" description="Disordered" evidence="1">
    <location>
        <begin position="1"/>
        <end position="23"/>
    </location>
</feature>
<feature type="non-terminal residue" evidence="2">
    <location>
        <position position="57"/>
    </location>
</feature>
<proteinExistence type="predicted"/>
<organism evidence="2 3">
    <name type="scientific">Argiope bruennichi</name>
    <name type="common">Wasp spider</name>
    <name type="synonym">Aranea bruennichi</name>
    <dbReference type="NCBI Taxonomy" id="94029"/>
    <lineage>
        <taxon>Eukaryota</taxon>
        <taxon>Metazoa</taxon>
        <taxon>Ecdysozoa</taxon>
        <taxon>Arthropoda</taxon>
        <taxon>Chelicerata</taxon>
        <taxon>Arachnida</taxon>
        <taxon>Araneae</taxon>
        <taxon>Araneomorphae</taxon>
        <taxon>Entelegynae</taxon>
        <taxon>Araneoidea</taxon>
        <taxon>Araneidae</taxon>
        <taxon>Argiope</taxon>
    </lineage>
</organism>
<protein>
    <submittedName>
        <fullName evidence="2">Uncharacterized protein</fullName>
    </submittedName>
</protein>
<reference evidence="2" key="1">
    <citation type="journal article" date="2020" name="bioRxiv">
        <title>Chromosome-level reference genome of the European wasp spider Argiope bruennichi: a resource for studies on range expansion and evolutionary adaptation.</title>
        <authorList>
            <person name="Sheffer M.M."/>
            <person name="Hoppe A."/>
            <person name="Krehenwinkel H."/>
            <person name="Uhl G."/>
            <person name="Kuss A.W."/>
            <person name="Jensen L."/>
            <person name="Jensen C."/>
            <person name="Gillespie R.G."/>
            <person name="Hoff K.J."/>
            <person name="Prost S."/>
        </authorList>
    </citation>
    <scope>NUCLEOTIDE SEQUENCE</scope>
</reference>
<dbReference type="AlphaFoldDB" id="A0A8T0EZC9"/>
<dbReference type="EMBL" id="JABXBU010000116">
    <property type="protein sequence ID" value="KAF8784214.1"/>
    <property type="molecule type" value="Genomic_DNA"/>
</dbReference>
<keyword evidence="3" id="KW-1185">Reference proteome</keyword>
<accession>A0A8T0EZC9</accession>
<dbReference type="Proteomes" id="UP000807504">
    <property type="component" value="Unassembled WGS sequence"/>
</dbReference>
<evidence type="ECO:0000313" key="3">
    <source>
        <dbReference type="Proteomes" id="UP000807504"/>
    </source>
</evidence>
<sequence>MRNAVLRHRSPRHSGRYESASTDWGKNPRIVVAEGEALIGTILSSRENCVDPKETLV</sequence>